<name>A0ABV7N570_9STAP</name>
<dbReference type="PROSITE" id="PS51826">
    <property type="entry name" value="PSBD"/>
    <property type="match status" value="1"/>
</dbReference>
<dbReference type="EMBL" id="JBHRVQ010000001">
    <property type="protein sequence ID" value="MFC3387367.1"/>
    <property type="molecule type" value="Genomic_DNA"/>
</dbReference>
<evidence type="ECO:0000256" key="6">
    <source>
        <dbReference type="ARBA" id="ARBA00023315"/>
    </source>
</evidence>
<dbReference type="Pfam" id="PF00364">
    <property type="entry name" value="Biotin_lipoyl"/>
    <property type="match status" value="1"/>
</dbReference>
<dbReference type="PROSITE" id="PS00189">
    <property type="entry name" value="LIPOYL"/>
    <property type="match status" value="1"/>
</dbReference>
<evidence type="ECO:0000256" key="4">
    <source>
        <dbReference type="ARBA" id="ARBA00022679"/>
    </source>
</evidence>
<protein>
    <recommendedName>
        <fullName evidence="9">Dihydrolipoamide acetyltransferase component of pyruvate dehydrogenase complex</fullName>
        <ecNumber evidence="9">2.3.1.-</ecNumber>
    </recommendedName>
</protein>
<comment type="similarity">
    <text evidence="2 9">Belongs to the 2-oxoacid dehydrogenase family.</text>
</comment>
<feature type="compositionally biased region" description="Low complexity" evidence="10">
    <location>
        <begin position="115"/>
        <end position="124"/>
    </location>
</feature>
<evidence type="ECO:0000313" key="13">
    <source>
        <dbReference type="EMBL" id="MFC3387367.1"/>
    </source>
</evidence>
<dbReference type="PANTHER" id="PTHR43178:SF5">
    <property type="entry name" value="LIPOAMIDE ACYLTRANSFERASE COMPONENT OF BRANCHED-CHAIN ALPHA-KETO ACID DEHYDROGENASE COMPLEX, MITOCHONDRIAL"/>
    <property type="match status" value="1"/>
</dbReference>
<dbReference type="Pfam" id="PF02817">
    <property type="entry name" value="E3_binding"/>
    <property type="match status" value="1"/>
</dbReference>
<dbReference type="CDD" id="cd06849">
    <property type="entry name" value="lipoyl_domain"/>
    <property type="match status" value="1"/>
</dbReference>
<dbReference type="InterPro" id="IPR023213">
    <property type="entry name" value="CAT-like_dom_sf"/>
</dbReference>
<evidence type="ECO:0000256" key="10">
    <source>
        <dbReference type="SAM" id="MobiDB-lite"/>
    </source>
</evidence>
<dbReference type="InterPro" id="IPR036625">
    <property type="entry name" value="E3-bd_dom_sf"/>
</dbReference>
<comment type="function">
    <text evidence="7">The pyruvate dehydrogenase complex catalyzes the overall conversion of pyruvate to acetyl-CoA and CO(2). It contains multiple copies of three enzymatic components: pyruvate dehydrogenase (E1), dihydrolipoamide acetyltransferase (E2) and lipoamide dehydrogenase (E3).</text>
</comment>
<comment type="subunit">
    <text evidence="3">Forms a 24-polypeptide structural core with octahedral symmetry.</text>
</comment>
<dbReference type="PANTHER" id="PTHR43178">
    <property type="entry name" value="DIHYDROLIPOAMIDE ACETYLTRANSFERASE COMPONENT OF PYRUVATE DEHYDROGENASE COMPLEX"/>
    <property type="match status" value="1"/>
</dbReference>
<evidence type="ECO:0000256" key="5">
    <source>
        <dbReference type="ARBA" id="ARBA00022823"/>
    </source>
</evidence>
<proteinExistence type="inferred from homology"/>
<evidence type="ECO:0000259" key="11">
    <source>
        <dbReference type="PROSITE" id="PS50968"/>
    </source>
</evidence>
<feature type="compositionally biased region" description="Low complexity" evidence="10">
    <location>
        <begin position="89"/>
        <end position="105"/>
    </location>
</feature>
<dbReference type="SUPFAM" id="SSF51230">
    <property type="entry name" value="Single hybrid motif"/>
    <property type="match status" value="1"/>
</dbReference>
<dbReference type="InterPro" id="IPR000089">
    <property type="entry name" value="Biotin_lipoyl"/>
</dbReference>
<keyword evidence="14" id="KW-1185">Reference proteome</keyword>
<evidence type="ECO:0000259" key="12">
    <source>
        <dbReference type="PROSITE" id="PS51826"/>
    </source>
</evidence>
<evidence type="ECO:0000313" key="14">
    <source>
        <dbReference type="Proteomes" id="UP001595637"/>
    </source>
</evidence>
<dbReference type="InterPro" id="IPR050743">
    <property type="entry name" value="2-oxoacid_DH_E2_comp"/>
</dbReference>
<feature type="region of interest" description="Disordered" evidence="10">
    <location>
        <begin position="80"/>
        <end position="147"/>
    </location>
</feature>
<keyword evidence="5 9" id="KW-0450">Lipoyl</keyword>
<dbReference type="InterPro" id="IPR011053">
    <property type="entry name" value="Single_hybrid_motif"/>
</dbReference>
<dbReference type="InterPro" id="IPR003016">
    <property type="entry name" value="2-oxoA_DH_lipoyl-BS"/>
</dbReference>
<dbReference type="GO" id="GO:0016746">
    <property type="term" value="F:acyltransferase activity"/>
    <property type="evidence" value="ECO:0007669"/>
    <property type="project" value="UniProtKB-KW"/>
</dbReference>
<comment type="caution">
    <text evidence="13">The sequence shown here is derived from an EMBL/GenBank/DDBJ whole genome shotgun (WGS) entry which is preliminary data.</text>
</comment>
<comment type="cofactor">
    <cofactor evidence="1 9">
        <name>(R)-lipoate</name>
        <dbReference type="ChEBI" id="CHEBI:83088"/>
    </cofactor>
</comment>
<dbReference type="EC" id="2.3.1.-" evidence="9"/>
<reference evidence="14" key="1">
    <citation type="journal article" date="2019" name="Int. J. Syst. Evol. Microbiol.">
        <title>The Global Catalogue of Microorganisms (GCM) 10K type strain sequencing project: providing services to taxonomists for standard genome sequencing and annotation.</title>
        <authorList>
            <consortium name="The Broad Institute Genomics Platform"/>
            <consortium name="The Broad Institute Genome Sequencing Center for Infectious Disease"/>
            <person name="Wu L."/>
            <person name="Ma J."/>
        </authorList>
    </citation>
    <scope>NUCLEOTIDE SEQUENCE [LARGE SCALE GENOMIC DNA]</scope>
    <source>
        <strain evidence="14">CCM 7756</strain>
    </source>
</reference>
<dbReference type="Gene3D" id="3.30.559.10">
    <property type="entry name" value="Chloramphenicol acetyltransferase-like domain"/>
    <property type="match status" value="1"/>
</dbReference>
<evidence type="ECO:0000256" key="1">
    <source>
        <dbReference type="ARBA" id="ARBA00001938"/>
    </source>
</evidence>
<evidence type="ECO:0000256" key="3">
    <source>
        <dbReference type="ARBA" id="ARBA00011484"/>
    </source>
</evidence>
<organism evidence="13 14">
    <name type="scientific">Salinicoccus sesuvii</name>
    <dbReference type="NCBI Taxonomy" id="868281"/>
    <lineage>
        <taxon>Bacteria</taxon>
        <taxon>Bacillati</taxon>
        <taxon>Bacillota</taxon>
        <taxon>Bacilli</taxon>
        <taxon>Bacillales</taxon>
        <taxon>Staphylococcaceae</taxon>
        <taxon>Salinicoccus</taxon>
    </lineage>
</organism>
<keyword evidence="4 9" id="KW-0808">Transferase</keyword>
<dbReference type="PROSITE" id="PS50968">
    <property type="entry name" value="BIOTINYL_LIPOYL"/>
    <property type="match status" value="1"/>
</dbReference>
<dbReference type="InterPro" id="IPR001078">
    <property type="entry name" value="2-oxoacid_DH_actylTfrase"/>
</dbReference>
<dbReference type="Gene3D" id="2.40.50.100">
    <property type="match status" value="1"/>
</dbReference>
<dbReference type="Gene3D" id="4.10.320.10">
    <property type="entry name" value="E3-binding domain"/>
    <property type="match status" value="1"/>
</dbReference>
<keyword evidence="6 9" id="KW-0012">Acyltransferase</keyword>
<evidence type="ECO:0000256" key="7">
    <source>
        <dbReference type="ARBA" id="ARBA00025211"/>
    </source>
</evidence>
<feature type="domain" description="Peripheral subunit-binding (PSBD)" evidence="12">
    <location>
        <begin position="135"/>
        <end position="172"/>
    </location>
</feature>
<feature type="compositionally biased region" description="Basic and acidic residues" evidence="10">
    <location>
        <begin position="203"/>
        <end position="217"/>
    </location>
</feature>
<comment type="catalytic activity">
    <reaction evidence="8">
        <text>N(6)-[(R)-dihydrolipoyl]-L-lysyl-[protein] + acetyl-CoA = N(6)-[(R)-S(8)-acetyldihydrolipoyl]-L-lysyl-[protein] + CoA</text>
        <dbReference type="Rhea" id="RHEA:17017"/>
        <dbReference type="Rhea" id="RHEA-COMP:10475"/>
        <dbReference type="Rhea" id="RHEA-COMP:10478"/>
        <dbReference type="ChEBI" id="CHEBI:57287"/>
        <dbReference type="ChEBI" id="CHEBI:57288"/>
        <dbReference type="ChEBI" id="CHEBI:83100"/>
        <dbReference type="ChEBI" id="CHEBI:83111"/>
        <dbReference type="EC" id="2.3.1.12"/>
    </reaction>
</comment>
<dbReference type="SUPFAM" id="SSF52777">
    <property type="entry name" value="CoA-dependent acyltransferases"/>
    <property type="match status" value="1"/>
</dbReference>
<accession>A0ABV7N570</accession>
<evidence type="ECO:0000256" key="9">
    <source>
        <dbReference type="RuleBase" id="RU003423"/>
    </source>
</evidence>
<dbReference type="Pfam" id="PF00198">
    <property type="entry name" value="2-oxoacid_dh"/>
    <property type="match status" value="1"/>
</dbReference>
<dbReference type="Proteomes" id="UP001595637">
    <property type="component" value="Unassembled WGS sequence"/>
</dbReference>
<dbReference type="SUPFAM" id="SSF47005">
    <property type="entry name" value="Peripheral subunit-binding domain of 2-oxo acid dehydrogenase complex"/>
    <property type="match status" value="1"/>
</dbReference>
<sequence length="424" mass="46351">MANEIFMPKLSSTMAEGTVIEWFKEEGDTVEVGEPILEIMTDKINIEVEAYNDGTLLKKYFEADDVVPVNHVIGFIGDAGESVPDEAPGESGSGGSSATTEDATTQSDKKEDSSESTSSKSKVSGQRESMIGKVRATPAARAHARKHGINLQDITGCGRNGRIHKADVEHHLSAQSKAPVEKAESKHEPVASHPSTQAAVQTEKLKGSRKVTADRMADSSSTIPHVTLNFEVEMDQLIDLRRDLNERHNEVKVSFNDLFILIASKALSLHPDINITFQNNEISYHEERNISLAVALEKELFVPVVKNTEKMGLFGISKDTKRLIEETRNRKLSQDDMTGGTFTISNLGMYSINSFTPIINKPQAAILGIGATKEQPALKDGVLYNKKIAVLSLSFDHRVINGAPAAAFCDTIKKLTENPIELIL</sequence>
<dbReference type="InterPro" id="IPR004167">
    <property type="entry name" value="PSBD"/>
</dbReference>
<evidence type="ECO:0000256" key="2">
    <source>
        <dbReference type="ARBA" id="ARBA00007317"/>
    </source>
</evidence>
<feature type="domain" description="Lipoyl-binding" evidence="11">
    <location>
        <begin position="2"/>
        <end position="77"/>
    </location>
</feature>
<dbReference type="RefSeq" id="WP_380651161.1">
    <property type="nucleotide sequence ID" value="NZ_JBHRVQ010000001.1"/>
</dbReference>
<feature type="compositionally biased region" description="Basic and acidic residues" evidence="10">
    <location>
        <begin position="179"/>
        <end position="190"/>
    </location>
</feature>
<gene>
    <name evidence="13" type="ORF">ACFOEO_01985</name>
</gene>
<evidence type="ECO:0000256" key="8">
    <source>
        <dbReference type="ARBA" id="ARBA00048370"/>
    </source>
</evidence>
<feature type="region of interest" description="Disordered" evidence="10">
    <location>
        <begin position="171"/>
        <end position="218"/>
    </location>
</feature>